<keyword evidence="4 6" id="KW-0472">Membrane</keyword>
<evidence type="ECO:0000256" key="5">
    <source>
        <dbReference type="ARBA" id="ARBA00023180"/>
    </source>
</evidence>
<accession>A0A1J7GSW3</accession>
<evidence type="ECO:0000256" key="1">
    <source>
        <dbReference type="ARBA" id="ARBA00004606"/>
    </source>
</evidence>
<keyword evidence="2" id="KW-0328">Glycosyltransferase</keyword>
<gene>
    <name evidence="7" type="ORF">TanjilG_22288</name>
</gene>
<comment type="subcellular location">
    <subcellularLocation>
        <location evidence="1">Membrane</location>
        <topology evidence="1">Single-pass type II membrane protein</topology>
    </subcellularLocation>
</comment>
<dbReference type="EMBL" id="CM007370">
    <property type="protein sequence ID" value="OIW03631.1"/>
    <property type="molecule type" value="Genomic_DNA"/>
</dbReference>
<evidence type="ECO:0000313" key="8">
    <source>
        <dbReference type="Proteomes" id="UP000188354"/>
    </source>
</evidence>
<feature type="transmembrane region" description="Helical" evidence="6">
    <location>
        <begin position="24"/>
        <end position="50"/>
    </location>
</feature>
<protein>
    <submittedName>
        <fullName evidence="7">Uncharacterized protein</fullName>
    </submittedName>
</protein>
<dbReference type="PANTHER" id="PTHR31042">
    <property type="entry name" value="CORE-2/I-BRANCHING BETA-1,6-N-ACETYLGLUCOSAMINYLTRANSFERASE FAMILY PROTEIN-RELATED"/>
    <property type="match status" value="1"/>
</dbReference>
<dbReference type="Pfam" id="PF02485">
    <property type="entry name" value="Branch"/>
    <property type="match status" value="1"/>
</dbReference>
<evidence type="ECO:0000256" key="2">
    <source>
        <dbReference type="ARBA" id="ARBA00022676"/>
    </source>
</evidence>
<proteinExistence type="predicted"/>
<dbReference type="Gramene" id="OIW03631">
    <property type="protein sequence ID" value="OIW03631"/>
    <property type="gene ID" value="TanjilG_22288"/>
</dbReference>
<evidence type="ECO:0000256" key="3">
    <source>
        <dbReference type="ARBA" id="ARBA00022679"/>
    </source>
</evidence>
<evidence type="ECO:0000256" key="4">
    <source>
        <dbReference type="ARBA" id="ARBA00023136"/>
    </source>
</evidence>
<keyword evidence="8" id="KW-1185">Reference proteome</keyword>
<name>A0A1J7GSW3_LUPAN</name>
<dbReference type="PANTHER" id="PTHR31042:SF131">
    <property type="entry name" value="CORE-2_I-BRANCHING BETA-1,6-N-ACETYLGLUCOSAMINYLTRANSFERASE FAMILY PROTEIN"/>
    <property type="match status" value="1"/>
</dbReference>
<dbReference type="InterPro" id="IPR044174">
    <property type="entry name" value="BC10-like"/>
</dbReference>
<dbReference type="GO" id="GO:0016757">
    <property type="term" value="F:glycosyltransferase activity"/>
    <property type="evidence" value="ECO:0007669"/>
    <property type="project" value="UniProtKB-KW"/>
</dbReference>
<dbReference type="InterPro" id="IPR003406">
    <property type="entry name" value="Glyco_trans_14"/>
</dbReference>
<reference evidence="7 8" key="1">
    <citation type="journal article" date="2017" name="Plant Biotechnol. J.">
        <title>A comprehensive draft genome sequence for lupin (Lupinus angustifolius), an emerging health food: insights into plant-microbe interactions and legume evolution.</title>
        <authorList>
            <person name="Hane J.K."/>
            <person name="Ming Y."/>
            <person name="Kamphuis L.G."/>
            <person name="Nelson M.N."/>
            <person name="Garg G."/>
            <person name="Atkins C.A."/>
            <person name="Bayer P.E."/>
            <person name="Bravo A."/>
            <person name="Bringans S."/>
            <person name="Cannon S."/>
            <person name="Edwards D."/>
            <person name="Foley R."/>
            <person name="Gao L.L."/>
            <person name="Harrison M.J."/>
            <person name="Huang W."/>
            <person name="Hurgobin B."/>
            <person name="Li S."/>
            <person name="Liu C.W."/>
            <person name="McGrath A."/>
            <person name="Morahan G."/>
            <person name="Murray J."/>
            <person name="Weller J."/>
            <person name="Jian J."/>
            <person name="Singh K.B."/>
        </authorList>
    </citation>
    <scope>NUCLEOTIDE SEQUENCE [LARGE SCALE GENOMIC DNA]</scope>
    <source>
        <strain evidence="8">cv. Tanjil</strain>
        <tissue evidence="7">Whole plant</tissue>
    </source>
</reference>
<evidence type="ECO:0000256" key="6">
    <source>
        <dbReference type="SAM" id="Phobius"/>
    </source>
</evidence>
<dbReference type="AlphaFoldDB" id="A0A1J7GSW3"/>
<organism evidence="7 8">
    <name type="scientific">Lupinus angustifolius</name>
    <name type="common">Narrow-leaved blue lupine</name>
    <dbReference type="NCBI Taxonomy" id="3871"/>
    <lineage>
        <taxon>Eukaryota</taxon>
        <taxon>Viridiplantae</taxon>
        <taxon>Streptophyta</taxon>
        <taxon>Embryophyta</taxon>
        <taxon>Tracheophyta</taxon>
        <taxon>Spermatophyta</taxon>
        <taxon>Magnoliopsida</taxon>
        <taxon>eudicotyledons</taxon>
        <taxon>Gunneridae</taxon>
        <taxon>Pentapetalae</taxon>
        <taxon>rosids</taxon>
        <taxon>fabids</taxon>
        <taxon>Fabales</taxon>
        <taxon>Fabaceae</taxon>
        <taxon>Papilionoideae</taxon>
        <taxon>50 kb inversion clade</taxon>
        <taxon>genistoids sensu lato</taxon>
        <taxon>core genistoids</taxon>
        <taxon>Genisteae</taxon>
        <taxon>Lupinus</taxon>
    </lineage>
</organism>
<keyword evidence="5" id="KW-0325">Glycoprotein</keyword>
<keyword evidence="6" id="KW-1133">Transmembrane helix</keyword>
<dbReference type="Proteomes" id="UP000188354">
    <property type="component" value="Chromosome LG10"/>
</dbReference>
<keyword evidence="3" id="KW-0808">Transferase</keyword>
<keyword evidence="6" id="KW-0812">Transmembrane</keyword>
<dbReference type="GO" id="GO:0016020">
    <property type="term" value="C:membrane"/>
    <property type="evidence" value="ECO:0007669"/>
    <property type="project" value="UniProtKB-SubCell"/>
</dbReference>
<evidence type="ECO:0000313" key="7">
    <source>
        <dbReference type="EMBL" id="OIW03631.1"/>
    </source>
</evidence>
<sequence>MKNKEHLRFITPSYMKLFSFRQRYLINFFTHVLVFGFGFVIGIPLTFYLYETLSINFQIQRILLPSYGPNSKFSPPLLPYPQIISTTINDSTSNISSMTNHKRVITNSKSRKGLSDFLKPPRAMHDMSEEELLWRASMVPKINHPPFNHTPKVAFMFLTKGPLLSAPLWERFFKGNKGLYSIYVHSLPSFSGTVLPSSVFHGRRIPSKEVKWGENNMVKAERCLLANALLHFSNQRFVLLSESCIPLFNFSTIYTYLINSTKNFIEAYDMPDKVGRGRYNPKMKPLVRLSQWRKGSQWFQIDRELAVEIVSDKLYFPVFKKYCNGKCYSDEHYIPTLVNIKFWKRNSKRTMTWVDWSKGGPQPSRYNGKDVTSDFLKHIRSRRTCEYNGHTTNICYLFARKFTSDALDRLLSFASNIMQFN</sequence>
<dbReference type="OMA" id="RTSTQCY"/>